<dbReference type="Proteomes" id="UP001152795">
    <property type="component" value="Unassembled WGS sequence"/>
</dbReference>
<dbReference type="AlphaFoldDB" id="A0A7D9DG12"/>
<accession>A0A7D9DG12</accession>
<reference evidence="1" key="1">
    <citation type="submission" date="2020-04" db="EMBL/GenBank/DDBJ databases">
        <authorList>
            <person name="Alioto T."/>
            <person name="Alioto T."/>
            <person name="Gomez Garrido J."/>
        </authorList>
    </citation>
    <scope>NUCLEOTIDE SEQUENCE</scope>
    <source>
        <strain evidence="1">A484AB</strain>
    </source>
</reference>
<dbReference type="EMBL" id="CACRXK020000678">
    <property type="protein sequence ID" value="CAB3983947.1"/>
    <property type="molecule type" value="Genomic_DNA"/>
</dbReference>
<dbReference type="OrthoDB" id="6068702at2759"/>
<protein>
    <submittedName>
        <fullName evidence="1">Uncharacterized protein</fullName>
    </submittedName>
</protein>
<comment type="caution">
    <text evidence="1">The sequence shown here is derived from an EMBL/GenBank/DDBJ whole genome shotgun (WGS) entry which is preliminary data.</text>
</comment>
<evidence type="ECO:0000313" key="2">
    <source>
        <dbReference type="Proteomes" id="UP001152795"/>
    </source>
</evidence>
<sequence>MAAAKMTNLPGLITECQSLPKAVLVEKLLEDKDVEELSNLKLKLYEKCKYIKGFPNGEFYQRRKPKGTSSYSSLEDRLADDVYELMTCLDTEIITSEIKGMIKKNSDISAVEIDNESERVFTPNNNETHNSPVTMNRSSGWTGMKSKLASLEAGQIIFREGLTREINELSSKIINLKKIVEEKREEIKTVKTENELQREEINAIKAEIKELRCFHAKIATKCNKFVALSSTRKHSKKEIQEKPEPLLEKGEYKEAKRLFRKELRKKIYLEEQKQFESLEKHYETDRSTFFKITSSIRKKKEVTIQGLKVDRTLIYDPEDVLSVWEKHYSDLLTPKTNPKYDDEFRSYADDITILSTRVKGLQEQLDTLESYSCRWRFDFNTSKTIAVTFGETTRTFNKNNATRNWKLYNAKVEEKRSWTHVGIELSGDFNGNDRTKSVCKKAKETVHSLMNLGARSGELNPICGAGLWKTNWIPTCLYGCELWNTLGTTELNNLERAQRYAAKIIQGLGPNTRTEAALGSIRFWEMEAYIDKAKLVYFGRLCMLGPQTTTKQVFINRLFSFRYRQGEERVMGLYQM</sequence>
<proteinExistence type="predicted"/>
<gene>
    <name evidence="1" type="ORF">PACLA_8A085381</name>
</gene>
<organism evidence="1 2">
    <name type="scientific">Paramuricea clavata</name>
    <name type="common">Red gorgonian</name>
    <name type="synonym">Violescent sea-whip</name>
    <dbReference type="NCBI Taxonomy" id="317549"/>
    <lineage>
        <taxon>Eukaryota</taxon>
        <taxon>Metazoa</taxon>
        <taxon>Cnidaria</taxon>
        <taxon>Anthozoa</taxon>
        <taxon>Octocorallia</taxon>
        <taxon>Malacalcyonacea</taxon>
        <taxon>Plexauridae</taxon>
        <taxon>Paramuricea</taxon>
    </lineage>
</organism>
<evidence type="ECO:0000313" key="1">
    <source>
        <dbReference type="EMBL" id="CAB3983947.1"/>
    </source>
</evidence>
<name>A0A7D9DG12_PARCT</name>
<keyword evidence="2" id="KW-1185">Reference proteome</keyword>